<name>A0A517SDU6_9PLAN</name>
<protein>
    <submittedName>
        <fullName evidence="2">Uncharacterized protein</fullName>
    </submittedName>
</protein>
<evidence type="ECO:0000256" key="1">
    <source>
        <dbReference type="SAM" id="Phobius"/>
    </source>
</evidence>
<dbReference type="InParanoid" id="A0A517SDU6"/>
<feature type="transmembrane region" description="Helical" evidence="1">
    <location>
        <begin position="6"/>
        <end position="27"/>
    </location>
</feature>
<accession>A0A517SDU6</accession>
<keyword evidence="3" id="KW-1185">Reference proteome</keyword>
<dbReference type="AlphaFoldDB" id="A0A517SDU6"/>
<gene>
    <name evidence="2" type="ORF">Pan44_23350</name>
</gene>
<keyword evidence="1" id="KW-0812">Transmembrane</keyword>
<sequence length="153" mass="17213">MSALWIYVVPIVLALLIFGARPLLNFLRRREAQTARRLFKLRRESLEAKFFELASRAGKPRGLIWKECDWQEPVTFARDLESGLLTAFVGVEIHFEAVEGGDMEDVEAVSTIRDAAAVFHYRAGQWGTGGKALFNMNPADAITRLEGQFEPVS</sequence>
<keyword evidence="1" id="KW-1133">Transmembrane helix</keyword>
<proteinExistence type="predicted"/>
<organism evidence="2 3">
    <name type="scientific">Caulifigura coniformis</name>
    <dbReference type="NCBI Taxonomy" id="2527983"/>
    <lineage>
        <taxon>Bacteria</taxon>
        <taxon>Pseudomonadati</taxon>
        <taxon>Planctomycetota</taxon>
        <taxon>Planctomycetia</taxon>
        <taxon>Planctomycetales</taxon>
        <taxon>Planctomycetaceae</taxon>
        <taxon>Caulifigura</taxon>
    </lineage>
</organism>
<evidence type="ECO:0000313" key="2">
    <source>
        <dbReference type="EMBL" id="QDT54306.1"/>
    </source>
</evidence>
<dbReference type="EMBL" id="CP036271">
    <property type="protein sequence ID" value="QDT54306.1"/>
    <property type="molecule type" value="Genomic_DNA"/>
</dbReference>
<reference evidence="2 3" key="1">
    <citation type="submission" date="2019-02" db="EMBL/GenBank/DDBJ databases">
        <title>Deep-cultivation of Planctomycetes and their phenomic and genomic characterization uncovers novel biology.</title>
        <authorList>
            <person name="Wiegand S."/>
            <person name="Jogler M."/>
            <person name="Boedeker C."/>
            <person name="Pinto D."/>
            <person name="Vollmers J."/>
            <person name="Rivas-Marin E."/>
            <person name="Kohn T."/>
            <person name="Peeters S.H."/>
            <person name="Heuer A."/>
            <person name="Rast P."/>
            <person name="Oberbeckmann S."/>
            <person name="Bunk B."/>
            <person name="Jeske O."/>
            <person name="Meyerdierks A."/>
            <person name="Storesund J.E."/>
            <person name="Kallscheuer N."/>
            <person name="Luecker S."/>
            <person name="Lage O.M."/>
            <person name="Pohl T."/>
            <person name="Merkel B.J."/>
            <person name="Hornburger P."/>
            <person name="Mueller R.-W."/>
            <person name="Bruemmer F."/>
            <person name="Labrenz M."/>
            <person name="Spormann A.M."/>
            <person name="Op den Camp H."/>
            <person name="Overmann J."/>
            <person name="Amann R."/>
            <person name="Jetten M.S.M."/>
            <person name="Mascher T."/>
            <person name="Medema M.H."/>
            <person name="Devos D.P."/>
            <person name="Kaster A.-K."/>
            <person name="Ovreas L."/>
            <person name="Rohde M."/>
            <person name="Galperin M.Y."/>
            <person name="Jogler C."/>
        </authorList>
    </citation>
    <scope>NUCLEOTIDE SEQUENCE [LARGE SCALE GENOMIC DNA]</scope>
    <source>
        <strain evidence="2 3">Pan44</strain>
    </source>
</reference>
<keyword evidence="1" id="KW-0472">Membrane</keyword>
<dbReference type="Proteomes" id="UP000315700">
    <property type="component" value="Chromosome"/>
</dbReference>
<dbReference type="OrthoDB" id="282265at2"/>
<dbReference type="KEGG" id="ccos:Pan44_23350"/>
<dbReference type="RefSeq" id="WP_145030178.1">
    <property type="nucleotide sequence ID" value="NZ_CP036271.1"/>
</dbReference>
<evidence type="ECO:0000313" key="3">
    <source>
        <dbReference type="Proteomes" id="UP000315700"/>
    </source>
</evidence>